<reference evidence="7" key="1">
    <citation type="submission" date="2020-11" db="EMBL/GenBank/DDBJ databases">
        <authorList>
            <consortium name="DOE Joint Genome Institute"/>
            <person name="Ahrendt S."/>
            <person name="Riley R."/>
            <person name="Andreopoulos W."/>
            <person name="Labutti K."/>
            <person name="Pangilinan J."/>
            <person name="Ruiz-Duenas F.J."/>
            <person name="Barrasa J.M."/>
            <person name="Sanchez-Garcia M."/>
            <person name="Camarero S."/>
            <person name="Miyauchi S."/>
            <person name="Serrano A."/>
            <person name="Linde D."/>
            <person name="Babiker R."/>
            <person name="Drula E."/>
            <person name="Ayuso-Fernandez I."/>
            <person name="Pacheco R."/>
            <person name="Padilla G."/>
            <person name="Ferreira P."/>
            <person name="Barriuso J."/>
            <person name="Kellner H."/>
            <person name="Castanera R."/>
            <person name="Alfaro M."/>
            <person name="Ramirez L."/>
            <person name="Pisabarro A.G."/>
            <person name="Kuo A."/>
            <person name="Tritt A."/>
            <person name="Lipzen A."/>
            <person name="He G."/>
            <person name="Yan M."/>
            <person name="Ng V."/>
            <person name="Cullen D."/>
            <person name="Martin F."/>
            <person name="Rosso M.-N."/>
            <person name="Henrissat B."/>
            <person name="Hibbett D."/>
            <person name="Martinez A.T."/>
            <person name="Grigoriev I.V."/>
        </authorList>
    </citation>
    <scope>NUCLEOTIDE SEQUENCE</scope>
    <source>
        <strain evidence="7">CBS 506.95</strain>
    </source>
</reference>
<evidence type="ECO:0000256" key="6">
    <source>
        <dbReference type="SAM" id="Phobius"/>
    </source>
</evidence>
<dbReference type="GO" id="GO:0006511">
    <property type="term" value="P:ubiquitin-dependent protein catabolic process"/>
    <property type="evidence" value="ECO:0007669"/>
    <property type="project" value="TreeGrafter"/>
</dbReference>
<organism evidence="7 8">
    <name type="scientific">Crepidotus variabilis</name>
    <dbReference type="NCBI Taxonomy" id="179855"/>
    <lineage>
        <taxon>Eukaryota</taxon>
        <taxon>Fungi</taxon>
        <taxon>Dikarya</taxon>
        <taxon>Basidiomycota</taxon>
        <taxon>Agaricomycotina</taxon>
        <taxon>Agaricomycetes</taxon>
        <taxon>Agaricomycetidae</taxon>
        <taxon>Agaricales</taxon>
        <taxon>Agaricineae</taxon>
        <taxon>Crepidotaceae</taxon>
        <taxon>Crepidotus</taxon>
    </lineage>
</organism>
<comment type="subcellular location">
    <subcellularLocation>
        <location evidence="1">Membrane</location>
        <topology evidence="1">Multi-pass membrane protein</topology>
    </subcellularLocation>
</comment>
<dbReference type="Proteomes" id="UP000807306">
    <property type="component" value="Unassembled WGS sequence"/>
</dbReference>
<evidence type="ECO:0000256" key="2">
    <source>
        <dbReference type="ARBA" id="ARBA00022692"/>
    </source>
</evidence>
<feature type="region of interest" description="Disordered" evidence="5">
    <location>
        <begin position="1"/>
        <end position="108"/>
    </location>
</feature>
<dbReference type="EMBL" id="MU157831">
    <property type="protein sequence ID" value="KAF9532522.1"/>
    <property type="molecule type" value="Genomic_DNA"/>
</dbReference>
<feature type="compositionally biased region" description="Pro residues" evidence="5">
    <location>
        <begin position="76"/>
        <end position="85"/>
    </location>
</feature>
<feature type="transmembrane region" description="Helical" evidence="6">
    <location>
        <begin position="333"/>
        <end position="354"/>
    </location>
</feature>
<feature type="region of interest" description="Disordered" evidence="5">
    <location>
        <begin position="283"/>
        <end position="322"/>
    </location>
</feature>
<dbReference type="OrthoDB" id="10003116at2759"/>
<accession>A0A9P6EP10</accession>
<dbReference type="GO" id="GO:0048471">
    <property type="term" value="C:perinuclear region of cytoplasm"/>
    <property type="evidence" value="ECO:0007669"/>
    <property type="project" value="TreeGrafter"/>
</dbReference>
<evidence type="ECO:0000313" key="8">
    <source>
        <dbReference type="Proteomes" id="UP000807306"/>
    </source>
</evidence>
<evidence type="ECO:0000313" key="7">
    <source>
        <dbReference type="EMBL" id="KAF9532522.1"/>
    </source>
</evidence>
<dbReference type="CDD" id="cd22212">
    <property type="entry name" value="NDFIP-like"/>
    <property type="match status" value="1"/>
</dbReference>
<dbReference type="GO" id="GO:0007034">
    <property type="term" value="P:vacuolar transport"/>
    <property type="evidence" value="ECO:0007669"/>
    <property type="project" value="InterPro"/>
</dbReference>
<keyword evidence="3 6" id="KW-1133">Transmembrane helix</keyword>
<evidence type="ECO:0000256" key="5">
    <source>
        <dbReference type="SAM" id="MobiDB-lite"/>
    </source>
</evidence>
<name>A0A9P6EP10_9AGAR</name>
<keyword evidence="4 6" id="KW-0472">Membrane</keyword>
<gene>
    <name evidence="7" type="ORF">CPB83DRAFT_846923</name>
</gene>
<dbReference type="PANTHER" id="PTHR13396">
    <property type="entry name" value="NEDD4 FAMILY INTERACTING PROTEIN 1/2"/>
    <property type="match status" value="1"/>
</dbReference>
<dbReference type="PANTHER" id="PTHR13396:SF5">
    <property type="entry name" value="NEDD4 FAMILY INTERACTING PROTEIN"/>
    <property type="match status" value="1"/>
</dbReference>
<dbReference type="GO" id="GO:0005783">
    <property type="term" value="C:endoplasmic reticulum"/>
    <property type="evidence" value="ECO:0007669"/>
    <property type="project" value="TreeGrafter"/>
</dbReference>
<evidence type="ECO:0008006" key="9">
    <source>
        <dbReference type="Google" id="ProtNLM"/>
    </source>
</evidence>
<protein>
    <recommendedName>
        <fullName evidence="9">Metal homeostatis protein bsd2</fullName>
    </recommendedName>
</protein>
<comment type="caution">
    <text evidence="7">The sequence shown here is derived from an EMBL/GenBank/DDBJ whole genome shotgun (WGS) entry which is preliminary data.</text>
</comment>
<dbReference type="InterPro" id="IPR019325">
    <property type="entry name" value="NEDD4/Bsd2"/>
</dbReference>
<keyword evidence="2 6" id="KW-0812">Transmembrane</keyword>
<feature type="compositionally biased region" description="Basic and acidic residues" evidence="5">
    <location>
        <begin position="40"/>
        <end position="50"/>
    </location>
</feature>
<sequence>MPAGYAPLPNPRSAPDAEREMEDAFDLNDEDDQADTEETPLTRRTAEHPQPETSSTRQETTALSGGAYDFEREYDLPPPGSPPRPSARALPNEIGNSNGLLPTAPVDRPQPQRSFFRRIMGNIIPSQYQPVATDSHSTRLTGGGTDNDGVFANVTAKPAPARVVRSENGDIQIMPEESQKELPPTYQEAQADAVPPYWETTVHAPGSLDPNADLIIEDLPTGSFLIFCVNVFISFFFQFVGFLLTYLLHTSHAAKFGSRAGLGLTLIQYGFASRSINLGEDQVEGTGAQGSENGWTPKPVPSDYNSIPGSSSTTSPSSTSNAEYMMSSSSRDWLSFLFMTLGWFLLLSSVLGFWKVKRWEKSVRPTQPDPVAPEDIERDRHVRRRLEDVFGFAVADPPGQAREHLFQAPGSVQVQMHRSQRDDERLARDLRAAGLI</sequence>
<evidence type="ECO:0000256" key="4">
    <source>
        <dbReference type="ARBA" id="ARBA00023136"/>
    </source>
</evidence>
<proteinExistence type="predicted"/>
<feature type="compositionally biased region" description="Polar residues" evidence="5">
    <location>
        <begin position="51"/>
        <end position="63"/>
    </location>
</feature>
<evidence type="ECO:0000256" key="1">
    <source>
        <dbReference type="ARBA" id="ARBA00004141"/>
    </source>
</evidence>
<keyword evidence="8" id="KW-1185">Reference proteome</keyword>
<dbReference type="GO" id="GO:0005794">
    <property type="term" value="C:Golgi apparatus"/>
    <property type="evidence" value="ECO:0007669"/>
    <property type="project" value="TreeGrafter"/>
</dbReference>
<feature type="compositionally biased region" description="Low complexity" evidence="5">
    <location>
        <begin position="310"/>
        <end position="320"/>
    </location>
</feature>
<dbReference type="AlphaFoldDB" id="A0A9P6EP10"/>
<dbReference type="GO" id="GO:0016020">
    <property type="term" value="C:membrane"/>
    <property type="evidence" value="ECO:0007669"/>
    <property type="project" value="UniProtKB-SubCell"/>
</dbReference>
<dbReference type="Pfam" id="PF10176">
    <property type="entry name" value="NEDD4_Bsd2"/>
    <property type="match status" value="1"/>
</dbReference>
<feature type="compositionally biased region" description="Acidic residues" evidence="5">
    <location>
        <begin position="19"/>
        <end position="38"/>
    </location>
</feature>
<feature type="transmembrane region" description="Helical" evidence="6">
    <location>
        <begin position="224"/>
        <end position="248"/>
    </location>
</feature>
<evidence type="ECO:0000256" key="3">
    <source>
        <dbReference type="ARBA" id="ARBA00022989"/>
    </source>
</evidence>
<dbReference type="GO" id="GO:0031398">
    <property type="term" value="P:positive regulation of protein ubiquitination"/>
    <property type="evidence" value="ECO:0007669"/>
    <property type="project" value="TreeGrafter"/>
</dbReference>
<dbReference type="GO" id="GO:0030001">
    <property type="term" value="P:metal ion transport"/>
    <property type="evidence" value="ECO:0007669"/>
    <property type="project" value="InterPro"/>
</dbReference>